<dbReference type="RefSeq" id="WP_008513800.1">
    <property type="nucleotide sequence ID" value="NZ_ACJM01000001.1"/>
</dbReference>
<accession>C0GC78</accession>
<dbReference type="PANTHER" id="PTHR41309">
    <property type="entry name" value="MEMBRANE PROTEIN-RELATED"/>
    <property type="match status" value="1"/>
</dbReference>
<dbReference type="OrthoDB" id="2917865at2"/>
<feature type="transmembrane region" description="Helical" evidence="1">
    <location>
        <begin position="122"/>
        <end position="139"/>
    </location>
</feature>
<sequence length="221" mass="24701">MIHLITKDLLIQKKTFLVVFLYNFFMLIVFSNEAFQGFIYIMGGVIVTYMFLITASTNDEKNNSDILISSMPVLRSSIVTAKYIAVFVYMVIGLVMLYFTAILVNILPLPIAAPRSIIGSDIYFSAALVAFAATLYYPLYFRFGSAATRTLSIFLFLGFFFLPRIIVEQYMAGNLVFAVDIINSLSDVFNWLPGALAGVVVLTLYLVSMKISQGIYSAKDL</sequence>
<dbReference type="STRING" id="555088.DealDRAFT_0087"/>
<feature type="transmembrane region" description="Helical" evidence="1">
    <location>
        <begin position="15"/>
        <end position="32"/>
    </location>
</feature>
<feature type="transmembrane region" description="Helical" evidence="1">
    <location>
        <begin position="191"/>
        <end position="209"/>
    </location>
</feature>
<keyword evidence="1" id="KW-1133">Transmembrane helix</keyword>
<dbReference type="Proteomes" id="UP000006443">
    <property type="component" value="Unassembled WGS sequence"/>
</dbReference>
<evidence type="ECO:0008006" key="4">
    <source>
        <dbReference type="Google" id="ProtNLM"/>
    </source>
</evidence>
<protein>
    <recommendedName>
        <fullName evidence="4">ABC-2 transporter permease</fullName>
    </recommendedName>
</protein>
<evidence type="ECO:0000256" key="1">
    <source>
        <dbReference type="SAM" id="Phobius"/>
    </source>
</evidence>
<dbReference type="EMBL" id="ACJM01000001">
    <property type="protein sequence ID" value="EEG78813.1"/>
    <property type="molecule type" value="Genomic_DNA"/>
</dbReference>
<dbReference type="eggNOG" id="ENOG5032TX7">
    <property type="taxonomic scope" value="Bacteria"/>
</dbReference>
<dbReference type="PANTHER" id="PTHR41309:SF2">
    <property type="entry name" value="MEMBRANE PROTEIN"/>
    <property type="match status" value="1"/>
</dbReference>
<gene>
    <name evidence="2" type="ORF">DealDRAFT_0087</name>
</gene>
<organism evidence="2 3">
    <name type="scientific">Dethiobacter alkaliphilus AHT 1</name>
    <dbReference type="NCBI Taxonomy" id="555088"/>
    <lineage>
        <taxon>Bacteria</taxon>
        <taxon>Bacillati</taxon>
        <taxon>Bacillota</taxon>
        <taxon>Dethiobacteria</taxon>
        <taxon>Dethiobacterales</taxon>
        <taxon>Dethiobacteraceae</taxon>
        <taxon>Dethiobacter</taxon>
    </lineage>
</organism>
<keyword evidence="3" id="KW-1185">Reference proteome</keyword>
<keyword evidence="1" id="KW-0812">Transmembrane</keyword>
<comment type="caution">
    <text evidence="2">The sequence shown here is derived from an EMBL/GenBank/DDBJ whole genome shotgun (WGS) entry which is preliminary data.</text>
</comment>
<keyword evidence="1" id="KW-0472">Membrane</keyword>
<dbReference type="Pfam" id="PF13346">
    <property type="entry name" value="ABC2_membrane_5"/>
    <property type="match status" value="1"/>
</dbReference>
<feature type="transmembrane region" description="Helical" evidence="1">
    <location>
        <begin position="79"/>
        <end position="102"/>
    </location>
</feature>
<reference evidence="2 3" key="1">
    <citation type="submission" date="2009-02" db="EMBL/GenBank/DDBJ databases">
        <title>Sequencing of the draft genome and assembly of Dethiobacter alkaliphilus AHT 1.</title>
        <authorList>
            <consortium name="US DOE Joint Genome Institute (JGI-PGF)"/>
            <person name="Lucas S."/>
            <person name="Copeland A."/>
            <person name="Lapidus A."/>
            <person name="Glavina del Rio T."/>
            <person name="Dalin E."/>
            <person name="Tice H."/>
            <person name="Bruce D."/>
            <person name="Goodwin L."/>
            <person name="Pitluck S."/>
            <person name="Larimer F."/>
            <person name="Land M.L."/>
            <person name="Hauser L."/>
            <person name="Muyzer G."/>
        </authorList>
    </citation>
    <scope>NUCLEOTIDE SEQUENCE [LARGE SCALE GENOMIC DNA]</scope>
    <source>
        <strain evidence="2 3">AHT 1</strain>
    </source>
</reference>
<feature type="transmembrane region" description="Helical" evidence="1">
    <location>
        <begin position="151"/>
        <end position="171"/>
    </location>
</feature>
<dbReference type="AlphaFoldDB" id="C0GC78"/>
<evidence type="ECO:0000313" key="2">
    <source>
        <dbReference type="EMBL" id="EEG78813.1"/>
    </source>
</evidence>
<evidence type="ECO:0000313" key="3">
    <source>
        <dbReference type="Proteomes" id="UP000006443"/>
    </source>
</evidence>
<proteinExistence type="predicted"/>
<dbReference type="InterPro" id="IPR025699">
    <property type="entry name" value="ABC2_memb-like"/>
</dbReference>
<feature type="transmembrane region" description="Helical" evidence="1">
    <location>
        <begin position="38"/>
        <end position="58"/>
    </location>
</feature>
<name>C0GC78_DETAL</name>